<dbReference type="EMBL" id="MT144815">
    <property type="protein sequence ID" value="QJH99886.1"/>
    <property type="molecule type" value="Genomic_DNA"/>
</dbReference>
<dbReference type="AlphaFoldDB" id="A0A6M3XQ03"/>
<dbReference type="InterPro" id="IPR011051">
    <property type="entry name" value="RmlC_Cupin_sf"/>
</dbReference>
<organism evidence="1">
    <name type="scientific">viral metagenome</name>
    <dbReference type="NCBI Taxonomy" id="1070528"/>
    <lineage>
        <taxon>unclassified sequences</taxon>
        <taxon>metagenomes</taxon>
        <taxon>organismal metagenomes</taxon>
    </lineage>
</organism>
<proteinExistence type="predicted"/>
<evidence type="ECO:0008006" key="2">
    <source>
        <dbReference type="Google" id="ProtNLM"/>
    </source>
</evidence>
<reference evidence="1" key="1">
    <citation type="submission" date="2020-03" db="EMBL/GenBank/DDBJ databases">
        <title>The deep terrestrial virosphere.</title>
        <authorList>
            <person name="Holmfeldt K."/>
            <person name="Nilsson E."/>
            <person name="Simone D."/>
            <person name="Lopez-Fernandez M."/>
            <person name="Wu X."/>
            <person name="de Brujin I."/>
            <person name="Lundin D."/>
            <person name="Andersson A."/>
            <person name="Bertilsson S."/>
            <person name="Dopson M."/>
        </authorList>
    </citation>
    <scope>NUCLEOTIDE SEQUENCE</scope>
    <source>
        <strain evidence="1">TM448B01728</strain>
    </source>
</reference>
<dbReference type="SUPFAM" id="SSF51182">
    <property type="entry name" value="RmlC-like cupins"/>
    <property type="match status" value="1"/>
</dbReference>
<accession>A0A6M3XQ03</accession>
<dbReference type="Gene3D" id="2.60.120.10">
    <property type="entry name" value="Jelly Rolls"/>
    <property type="match status" value="1"/>
</dbReference>
<dbReference type="InterPro" id="IPR014710">
    <property type="entry name" value="RmlC-like_jellyroll"/>
</dbReference>
<evidence type="ECO:0000313" key="1">
    <source>
        <dbReference type="EMBL" id="QJH99886.1"/>
    </source>
</evidence>
<gene>
    <name evidence="1" type="ORF">TM448B01728_0007</name>
</gene>
<name>A0A6M3XQ03_9ZZZZ</name>
<sequence length="118" mass="14095">MNENLEIKIEEINVDKRGSIYRILFRNREFIILFTKKGYLRGGDYHKSIQTDIILSGKIMIESPNKQKILIEGQSITFSPYEPHYFEAIEDSLVLEWLSGPFEKKYYKPYRNKVRELM</sequence>
<protein>
    <recommendedName>
        <fullName evidence="2">Cupin domain-containing protein</fullName>
    </recommendedName>
</protein>